<sequence length="122" mass="13289">MAQVSRVQANSGSIGVALPRAALRVMPPADAGPTRASAIAAALATRSPKTDTRVMIAILKRWRHPSISYVFANNELQADAMFYRFPFRKLRRPQAQVAMAAGPPPRARAPADKRPCLVERTP</sequence>
<comment type="caution">
    <text evidence="2">The sequence shown here is derived from an EMBL/GenBank/DDBJ whole genome shotgun (WGS) entry which is preliminary data.</text>
</comment>
<evidence type="ECO:0000256" key="1">
    <source>
        <dbReference type="SAM" id="MobiDB-lite"/>
    </source>
</evidence>
<proteinExistence type="predicted"/>
<gene>
    <name evidence="2" type="ORF">GCM10007874_65360</name>
</gene>
<evidence type="ECO:0000313" key="2">
    <source>
        <dbReference type="EMBL" id="GLS23515.1"/>
    </source>
</evidence>
<feature type="region of interest" description="Disordered" evidence="1">
    <location>
        <begin position="96"/>
        <end position="122"/>
    </location>
</feature>
<protein>
    <submittedName>
        <fullName evidence="2">Uncharacterized protein</fullName>
    </submittedName>
</protein>
<keyword evidence="3" id="KW-1185">Reference proteome</keyword>
<feature type="compositionally biased region" description="Basic and acidic residues" evidence="1">
    <location>
        <begin position="109"/>
        <end position="122"/>
    </location>
</feature>
<evidence type="ECO:0000313" key="3">
    <source>
        <dbReference type="Proteomes" id="UP001156882"/>
    </source>
</evidence>
<accession>A0ABQ6CWW8</accession>
<dbReference type="Proteomes" id="UP001156882">
    <property type="component" value="Unassembled WGS sequence"/>
</dbReference>
<dbReference type="EMBL" id="BSPC01000075">
    <property type="protein sequence ID" value="GLS23515.1"/>
    <property type="molecule type" value="Genomic_DNA"/>
</dbReference>
<organism evidence="2 3">
    <name type="scientific">Labrys miyagiensis</name>
    <dbReference type="NCBI Taxonomy" id="346912"/>
    <lineage>
        <taxon>Bacteria</taxon>
        <taxon>Pseudomonadati</taxon>
        <taxon>Pseudomonadota</taxon>
        <taxon>Alphaproteobacteria</taxon>
        <taxon>Hyphomicrobiales</taxon>
        <taxon>Xanthobacteraceae</taxon>
        <taxon>Labrys</taxon>
    </lineage>
</organism>
<reference evidence="3" key="1">
    <citation type="journal article" date="2019" name="Int. J. Syst. Evol. Microbiol.">
        <title>The Global Catalogue of Microorganisms (GCM) 10K type strain sequencing project: providing services to taxonomists for standard genome sequencing and annotation.</title>
        <authorList>
            <consortium name="The Broad Institute Genomics Platform"/>
            <consortium name="The Broad Institute Genome Sequencing Center for Infectious Disease"/>
            <person name="Wu L."/>
            <person name="Ma J."/>
        </authorList>
    </citation>
    <scope>NUCLEOTIDE SEQUENCE [LARGE SCALE GENOMIC DNA]</scope>
    <source>
        <strain evidence="3">NBRC 101365</strain>
    </source>
</reference>
<name>A0ABQ6CWW8_9HYPH</name>